<dbReference type="Gene3D" id="3.40.30.10">
    <property type="entry name" value="Glutaredoxin"/>
    <property type="match status" value="1"/>
</dbReference>
<dbReference type="AlphaFoldDB" id="A0A1X2H3X2"/>
<dbReference type="InterPro" id="IPR004045">
    <property type="entry name" value="Glutathione_S-Trfase_N"/>
</dbReference>
<evidence type="ECO:0000313" key="5">
    <source>
        <dbReference type="Proteomes" id="UP000242180"/>
    </source>
</evidence>
<dbReference type="PROSITE" id="PS50405">
    <property type="entry name" value="GST_CTER"/>
    <property type="match status" value="1"/>
</dbReference>
<dbReference type="OMA" id="AEKFTIY"/>
<dbReference type="InterPro" id="IPR004046">
    <property type="entry name" value="GST_C"/>
</dbReference>
<evidence type="ECO:0008006" key="6">
    <source>
        <dbReference type="Google" id="ProtNLM"/>
    </source>
</evidence>
<dbReference type="SUPFAM" id="SSF47616">
    <property type="entry name" value="GST C-terminal domain-like"/>
    <property type="match status" value="1"/>
</dbReference>
<evidence type="ECO:0000256" key="1">
    <source>
        <dbReference type="ARBA" id="ARBA00007409"/>
    </source>
</evidence>
<dbReference type="EMBL" id="MCGN01000009">
    <property type="protein sequence ID" value="ORY93097.1"/>
    <property type="molecule type" value="Genomic_DNA"/>
</dbReference>
<dbReference type="SUPFAM" id="SSF52833">
    <property type="entry name" value="Thioredoxin-like"/>
    <property type="match status" value="1"/>
</dbReference>
<evidence type="ECO:0000313" key="4">
    <source>
        <dbReference type="EMBL" id="ORY93097.1"/>
    </source>
</evidence>
<dbReference type="Proteomes" id="UP000242180">
    <property type="component" value="Unassembled WGS sequence"/>
</dbReference>
<dbReference type="InterPro" id="IPR010987">
    <property type="entry name" value="Glutathione-S-Trfase_C-like"/>
</dbReference>
<evidence type="ECO:0000259" key="3">
    <source>
        <dbReference type="PROSITE" id="PS50405"/>
    </source>
</evidence>
<dbReference type="PANTHER" id="PTHR44188">
    <property type="entry name" value="GDAP1, ISOFORM A"/>
    <property type="match status" value="1"/>
</dbReference>
<evidence type="ECO:0000259" key="2">
    <source>
        <dbReference type="PROSITE" id="PS50404"/>
    </source>
</evidence>
<dbReference type="GO" id="GO:0008053">
    <property type="term" value="P:mitochondrial fusion"/>
    <property type="evidence" value="ECO:0007669"/>
    <property type="project" value="TreeGrafter"/>
</dbReference>
<reference evidence="4 5" key="1">
    <citation type="submission" date="2016-07" db="EMBL/GenBank/DDBJ databases">
        <title>Pervasive Adenine N6-methylation of Active Genes in Fungi.</title>
        <authorList>
            <consortium name="DOE Joint Genome Institute"/>
            <person name="Mondo S.J."/>
            <person name="Dannebaum R.O."/>
            <person name="Kuo R.C."/>
            <person name="Labutti K."/>
            <person name="Haridas S."/>
            <person name="Kuo A."/>
            <person name="Salamov A."/>
            <person name="Ahrendt S.R."/>
            <person name="Lipzen A."/>
            <person name="Sullivan W."/>
            <person name="Andreopoulos W.B."/>
            <person name="Clum A."/>
            <person name="Lindquist E."/>
            <person name="Daum C."/>
            <person name="Ramamoorthy G.K."/>
            <person name="Gryganskyi A."/>
            <person name="Culley D."/>
            <person name="Magnuson J.K."/>
            <person name="James T.Y."/>
            <person name="O'Malley M.A."/>
            <person name="Stajich J.E."/>
            <person name="Spatafora J.W."/>
            <person name="Visel A."/>
            <person name="Grigoriev I.V."/>
        </authorList>
    </citation>
    <scope>NUCLEOTIDE SEQUENCE [LARGE SCALE GENOMIC DNA]</scope>
    <source>
        <strain evidence="4 5">NRRL 2496</strain>
    </source>
</reference>
<sequence length="263" mass="30051">MSNLKLYTFPPSLWASVPRLLIAEKHIKDIEYATIDLSKAENFSPSYLEINPNHTVPALEITDKNGRKTFLDDSIQVCDYLDQVSGEPRLYRADKSADIDAYLNEMHGKADVGNPLFFTSKDDAELAGKKGTIVPFLEGRIEGWRKYKQEAPQHQQLYDQNIQATQAMIDAYTGKADPKNMYETSRQCWAAAEAFMDKSEQILGRSSGEWLFGEYSLADVHLTSYMFRMLLVKKPEEVFEGRPKLKAYYERVQKRSSFAATFS</sequence>
<dbReference type="STRING" id="13706.A0A1X2H3X2"/>
<dbReference type="GO" id="GO:0005741">
    <property type="term" value="C:mitochondrial outer membrane"/>
    <property type="evidence" value="ECO:0007669"/>
    <property type="project" value="TreeGrafter"/>
</dbReference>
<comment type="similarity">
    <text evidence="1">Belongs to the GST superfamily.</text>
</comment>
<dbReference type="PROSITE" id="PS50404">
    <property type="entry name" value="GST_NTER"/>
    <property type="match status" value="1"/>
</dbReference>
<dbReference type="OrthoDB" id="422574at2759"/>
<dbReference type="Pfam" id="PF14497">
    <property type="entry name" value="GST_C_3"/>
    <property type="match status" value="1"/>
</dbReference>
<dbReference type="PANTHER" id="PTHR44188:SF1">
    <property type="entry name" value="GDAP1, ISOFORM A"/>
    <property type="match status" value="1"/>
</dbReference>
<keyword evidence="5" id="KW-1185">Reference proteome</keyword>
<protein>
    <recommendedName>
        <fullName evidence="6">Glutathione S-transferase</fullName>
    </recommendedName>
</protein>
<dbReference type="Pfam" id="PF13417">
    <property type="entry name" value="GST_N_3"/>
    <property type="match status" value="1"/>
</dbReference>
<organism evidence="4 5">
    <name type="scientific">Syncephalastrum racemosum</name>
    <name type="common">Filamentous fungus</name>
    <dbReference type="NCBI Taxonomy" id="13706"/>
    <lineage>
        <taxon>Eukaryota</taxon>
        <taxon>Fungi</taxon>
        <taxon>Fungi incertae sedis</taxon>
        <taxon>Mucoromycota</taxon>
        <taxon>Mucoromycotina</taxon>
        <taxon>Mucoromycetes</taxon>
        <taxon>Mucorales</taxon>
        <taxon>Syncephalastraceae</taxon>
        <taxon>Syncephalastrum</taxon>
    </lineage>
</organism>
<dbReference type="Gene3D" id="1.20.1050.10">
    <property type="match status" value="1"/>
</dbReference>
<dbReference type="CDD" id="cd00299">
    <property type="entry name" value="GST_C_family"/>
    <property type="match status" value="1"/>
</dbReference>
<dbReference type="InParanoid" id="A0A1X2H3X2"/>
<proteinExistence type="inferred from homology"/>
<comment type="caution">
    <text evidence="4">The sequence shown here is derived from an EMBL/GenBank/DDBJ whole genome shotgun (WGS) entry which is preliminary data.</text>
</comment>
<feature type="domain" description="GST N-terminal" evidence="2">
    <location>
        <begin position="2"/>
        <end position="89"/>
    </location>
</feature>
<dbReference type="InterPro" id="IPR036249">
    <property type="entry name" value="Thioredoxin-like_sf"/>
</dbReference>
<feature type="domain" description="GST C-terminal" evidence="3">
    <location>
        <begin position="146"/>
        <end position="263"/>
    </location>
</feature>
<dbReference type="GO" id="GO:0000266">
    <property type="term" value="P:mitochondrial fission"/>
    <property type="evidence" value="ECO:0007669"/>
    <property type="project" value="TreeGrafter"/>
</dbReference>
<dbReference type="GO" id="GO:0006626">
    <property type="term" value="P:protein targeting to mitochondrion"/>
    <property type="evidence" value="ECO:0007669"/>
    <property type="project" value="TreeGrafter"/>
</dbReference>
<accession>A0A1X2H3X2</accession>
<dbReference type="InterPro" id="IPR036282">
    <property type="entry name" value="Glutathione-S-Trfase_C_sf"/>
</dbReference>
<gene>
    <name evidence="4" type="ORF">BCR43DRAFT_526710</name>
</gene>
<name>A0A1X2H3X2_SYNRA</name>